<feature type="region of interest" description="Disordered" evidence="1">
    <location>
        <begin position="532"/>
        <end position="650"/>
    </location>
</feature>
<feature type="compositionally biased region" description="Basic and acidic residues" evidence="1">
    <location>
        <begin position="617"/>
        <end position="650"/>
    </location>
</feature>
<dbReference type="Gene3D" id="1.25.40.10">
    <property type="entry name" value="Tetratricopeptide repeat domain"/>
    <property type="match status" value="1"/>
</dbReference>
<reference evidence="4" key="1">
    <citation type="submission" date="2021-01" db="EMBL/GenBank/DDBJ databases">
        <title>Modified the classification status of verrucomicrobia.</title>
        <authorList>
            <person name="Feng X."/>
        </authorList>
    </citation>
    <scope>NUCLEOTIDE SEQUENCE</scope>
    <source>
        <strain evidence="4">JCM 18052</strain>
    </source>
</reference>
<dbReference type="SUPFAM" id="SSF53300">
    <property type="entry name" value="vWA-like"/>
    <property type="match status" value="1"/>
</dbReference>
<evidence type="ECO:0000313" key="4">
    <source>
        <dbReference type="EMBL" id="MBK1817887.1"/>
    </source>
</evidence>
<dbReference type="Proteomes" id="UP000600139">
    <property type="component" value="Unassembled WGS sequence"/>
</dbReference>
<evidence type="ECO:0000256" key="1">
    <source>
        <dbReference type="SAM" id="MobiDB-lite"/>
    </source>
</evidence>
<dbReference type="Gene3D" id="3.40.50.410">
    <property type="entry name" value="von Willebrand factor, type A domain"/>
    <property type="match status" value="1"/>
</dbReference>
<feature type="domain" description="VWFA" evidence="3">
    <location>
        <begin position="90"/>
        <end position="290"/>
    </location>
</feature>
<feature type="transmembrane region" description="Helical" evidence="2">
    <location>
        <begin position="53"/>
        <end position="73"/>
    </location>
</feature>
<gene>
    <name evidence="4" type="ORF">JIN84_19860</name>
</gene>
<dbReference type="InterPro" id="IPR050768">
    <property type="entry name" value="UPF0353/GerABKA_families"/>
</dbReference>
<dbReference type="AlphaFoldDB" id="A0A934R6H6"/>
<dbReference type="InterPro" id="IPR024163">
    <property type="entry name" value="Aerotolerance_reg_N"/>
</dbReference>
<dbReference type="InterPro" id="IPR036465">
    <property type="entry name" value="vWFA_dom_sf"/>
</dbReference>
<sequence>MTFAHPGWLALLILLPILGVGAVLTSRLRSRQWAAFAAPRLRQALVKRGSPLPRWLSLAFLLTASAAIIVAMARPQGDAGTKTEKTVGRNVMIALDISKSMRVTDVKPDRLSQAKVIIYELLEAMPNERMGLIAFAGTAYVHAPLTIDHSAVRETVEQVDENWAPVGGSDLAAAVQLATETLKKTGQKNNALIILSDGEENDGNLEAMIADAEESGVYIITIGVGTENGDHVPDPNSPIGQKVDRSGNAVISRLQTAVLRKLAEETKGRFTVAGSGLDIPAMVNSVVSGLDAFEMDGRQRKISIEFYQWLMFPAILFLITSIVAGTRWKGVRTAVLLGGAFLTLPDAKAGDATDAKAQLESKHYESARDSYKKLAEKTNAGETQARYRLGEATAAYRAQDYRSARTAYSQSLMSEDGDVQASAHLGMGNSLFQLGWKGLSGDPYPTDPESIPDLDRFDTIVKEALAKMRESRSPEEGDSGGYVKFESLITNWADAVRHYDSTLTRKTDDESARQNRRMTMVYLKRLQELLKQEEEETEQTMAQAGQGPPQQGEGDEDPQDGEGDGGEDNPGGKGKNGQDPKDGGGDEGDKKEQGKDGKKDDKEEKGDEEGDNPNESPQERANRILKENSDLEKGPLAPGRRDFRPAEKDW</sequence>
<comment type="caution">
    <text evidence="4">The sequence shown here is derived from an EMBL/GenBank/DDBJ whole genome shotgun (WGS) entry which is preliminary data.</text>
</comment>
<protein>
    <submittedName>
        <fullName evidence="4">VWA domain-containing protein</fullName>
    </submittedName>
</protein>
<dbReference type="InterPro" id="IPR002035">
    <property type="entry name" value="VWF_A"/>
</dbReference>
<organism evidence="4 5">
    <name type="scientific">Luteolibacter yonseiensis</name>
    <dbReference type="NCBI Taxonomy" id="1144680"/>
    <lineage>
        <taxon>Bacteria</taxon>
        <taxon>Pseudomonadati</taxon>
        <taxon>Verrucomicrobiota</taxon>
        <taxon>Verrucomicrobiia</taxon>
        <taxon>Verrucomicrobiales</taxon>
        <taxon>Verrucomicrobiaceae</taxon>
        <taxon>Luteolibacter</taxon>
    </lineage>
</organism>
<evidence type="ECO:0000256" key="2">
    <source>
        <dbReference type="SAM" id="Phobius"/>
    </source>
</evidence>
<keyword evidence="5" id="KW-1185">Reference proteome</keyword>
<dbReference type="RefSeq" id="WP_200352812.1">
    <property type="nucleotide sequence ID" value="NZ_BAABHZ010000001.1"/>
</dbReference>
<proteinExistence type="predicted"/>
<dbReference type="EMBL" id="JAENIK010000012">
    <property type="protein sequence ID" value="MBK1817887.1"/>
    <property type="molecule type" value="Genomic_DNA"/>
</dbReference>
<dbReference type="Pfam" id="PF07584">
    <property type="entry name" value="BatA"/>
    <property type="match status" value="1"/>
</dbReference>
<dbReference type="SMART" id="SM00327">
    <property type="entry name" value="VWA"/>
    <property type="match status" value="1"/>
</dbReference>
<name>A0A934R6H6_9BACT</name>
<keyword evidence="2" id="KW-0472">Membrane</keyword>
<dbReference type="PROSITE" id="PS50234">
    <property type="entry name" value="VWFA"/>
    <property type="match status" value="1"/>
</dbReference>
<keyword evidence="2" id="KW-1133">Transmembrane helix</keyword>
<dbReference type="SUPFAM" id="SSF48452">
    <property type="entry name" value="TPR-like"/>
    <property type="match status" value="1"/>
</dbReference>
<dbReference type="PANTHER" id="PTHR22550:SF14">
    <property type="entry name" value="VWFA DOMAIN-CONTAINING PROTEIN"/>
    <property type="match status" value="1"/>
</dbReference>
<dbReference type="Pfam" id="PF13519">
    <property type="entry name" value="VWA_2"/>
    <property type="match status" value="1"/>
</dbReference>
<dbReference type="PANTHER" id="PTHR22550">
    <property type="entry name" value="SPORE GERMINATION PROTEIN"/>
    <property type="match status" value="1"/>
</dbReference>
<feature type="compositionally biased region" description="Basic and acidic residues" evidence="1">
    <location>
        <begin position="576"/>
        <end position="605"/>
    </location>
</feature>
<evidence type="ECO:0000259" key="3">
    <source>
        <dbReference type="PROSITE" id="PS50234"/>
    </source>
</evidence>
<accession>A0A934R6H6</accession>
<feature type="compositionally biased region" description="Acidic residues" evidence="1">
    <location>
        <begin position="553"/>
        <end position="567"/>
    </location>
</feature>
<dbReference type="InterPro" id="IPR011990">
    <property type="entry name" value="TPR-like_helical_dom_sf"/>
</dbReference>
<evidence type="ECO:0000313" key="5">
    <source>
        <dbReference type="Proteomes" id="UP000600139"/>
    </source>
</evidence>
<keyword evidence="2" id="KW-0812">Transmembrane</keyword>
<feature type="transmembrane region" description="Helical" evidence="2">
    <location>
        <begin position="306"/>
        <end position="328"/>
    </location>
</feature>